<feature type="compositionally biased region" description="Basic and acidic residues" evidence="1">
    <location>
        <begin position="7"/>
        <end position="22"/>
    </location>
</feature>
<dbReference type="GO" id="GO:0005829">
    <property type="term" value="C:cytosol"/>
    <property type="evidence" value="ECO:0007669"/>
    <property type="project" value="TreeGrafter"/>
</dbReference>
<evidence type="ECO:0000256" key="1">
    <source>
        <dbReference type="SAM" id="MobiDB-lite"/>
    </source>
</evidence>
<protein>
    <submittedName>
        <fullName evidence="3">Methyltransferase domain-containing protein</fullName>
    </submittedName>
</protein>
<dbReference type="Pfam" id="PF13649">
    <property type="entry name" value="Methyltransf_25"/>
    <property type="match status" value="1"/>
</dbReference>
<reference evidence="3" key="1">
    <citation type="submission" date="2020-04" db="EMBL/GenBank/DDBJ databases">
        <authorList>
            <person name="Zhang T."/>
        </authorList>
    </citation>
    <scope>NUCLEOTIDE SEQUENCE</scope>
    <source>
        <strain evidence="3">HKST-UBA14</strain>
    </source>
</reference>
<reference evidence="3" key="2">
    <citation type="journal article" date="2021" name="Microbiome">
        <title>Successional dynamics and alternative stable states in a saline activated sludge microbial community over 9 years.</title>
        <authorList>
            <person name="Wang Y."/>
            <person name="Ye J."/>
            <person name="Ju F."/>
            <person name="Liu L."/>
            <person name="Boyd J.A."/>
            <person name="Deng Y."/>
            <person name="Parks D.H."/>
            <person name="Jiang X."/>
            <person name="Yin X."/>
            <person name="Woodcroft B.J."/>
            <person name="Tyson G.W."/>
            <person name="Hugenholtz P."/>
            <person name="Polz M.F."/>
            <person name="Zhang T."/>
        </authorList>
    </citation>
    <scope>NUCLEOTIDE SEQUENCE</scope>
    <source>
        <strain evidence="3">HKST-UBA14</strain>
    </source>
</reference>
<dbReference type="Gene3D" id="3.40.50.150">
    <property type="entry name" value="Vaccinia Virus protein VP39"/>
    <property type="match status" value="1"/>
</dbReference>
<evidence type="ECO:0000313" key="4">
    <source>
        <dbReference type="Proteomes" id="UP000783287"/>
    </source>
</evidence>
<dbReference type="Proteomes" id="UP000783287">
    <property type="component" value="Unassembled WGS sequence"/>
</dbReference>
<dbReference type="InterPro" id="IPR041698">
    <property type="entry name" value="Methyltransf_25"/>
</dbReference>
<evidence type="ECO:0000259" key="2">
    <source>
        <dbReference type="Pfam" id="PF13649"/>
    </source>
</evidence>
<dbReference type="GO" id="GO:0008168">
    <property type="term" value="F:methyltransferase activity"/>
    <property type="evidence" value="ECO:0007669"/>
    <property type="project" value="UniProtKB-KW"/>
</dbReference>
<dbReference type="PANTHER" id="PTHR43393">
    <property type="entry name" value="CYTOKININ RIBOSIDE 5'-MONOPHOSPHATE PHOSPHORIBOHYDROLASE"/>
    <property type="match status" value="1"/>
</dbReference>
<feature type="domain" description="Methyltransferase" evidence="2">
    <location>
        <begin position="271"/>
        <end position="360"/>
    </location>
</feature>
<comment type="caution">
    <text evidence="3">The sequence shown here is derived from an EMBL/GenBank/DDBJ whole genome shotgun (WGS) entry which is preliminary data.</text>
</comment>
<dbReference type="InterPro" id="IPR029063">
    <property type="entry name" value="SAM-dependent_MTases_sf"/>
</dbReference>
<keyword evidence="3" id="KW-0489">Methyltransferase</keyword>
<sequence length="426" mass="47891">MPANIKLPEKPQTEENQSKDKNSRHLIQNITFFGDSAIPSDNPIYRSVWEASKHLAEQGYTIVDGGGPGIMKAATDGAESVNGNTIAIYWQPKLASFFEGKNLANITDESETASNYMIRTLQLIDYGDAYVVCKGGTGTVSEFGMVWALSKLYYGCHKPVILFGSFWDNIIESFRTNMNIDEIELGVLYQANSGDEIIKILQEHEEKTKHCSDKVYEGTERAFVLGGRSSEITSKAYNQIAADYHSEHAGQLVAQEQLDEFISLVNPPAQVLDIGTGPGFDAQYLSRKYSVTGLEISKKMVDIAQFECPEARILHEDIVTCHLEPNKYKGVWARGSLHHVAQENQLDVFKKISESLVQHGIFYLIVREGEGEVTEKDRDYEHTEHFIHLYTKEEINDLADKSGFEVISITENQRSHKWLAAVLKKK</sequence>
<dbReference type="SUPFAM" id="SSF102405">
    <property type="entry name" value="MCP/YpsA-like"/>
    <property type="match status" value="1"/>
</dbReference>
<dbReference type="CDD" id="cd02440">
    <property type="entry name" value="AdoMet_MTases"/>
    <property type="match status" value="1"/>
</dbReference>
<proteinExistence type="predicted"/>
<dbReference type="Pfam" id="PF18306">
    <property type="entry name" value="LDcluster4"/>
    <property type="match status" value="1"/>
</dbReference>
<dbReference type="PANTHER" id="PTHR43393:SF3">
    <property type="entry name" value="LYSINE DECARBOXYLASE-LIKE PROTEIN"/>
    <property type="match status" value="1"/>
</dbReference>
<organism evidence="3 4">
    <name type="scientific">Candidatus Dojkabacteria bacterium</name>
    <dbReference type="NCBI Taxonomy" id="2099670"/>
    <lineage>
        <taxon>Bacteria</taxon>
        <taxon>Candidatus Dojkabacteria</taxon>
    </lineage>
</organism>
<gene>
    <name evidence="3" type="ORF">KC909_01240</name>
</gene>
<dbReference type="Gene3D" id="3.40.50.450">
    <property type="match status" value="1"/>
</dbReference>
<dbReference type="EMBL" id="JAGQLK010000016">
    <property type="protein sequence ID" value="MCA9382965.1"/>
    <property type="molecule type" value="Genomic_DNA"/>
</dbReference>
<dbReference type="InterPro" id="IPR041164">
    <property type="entry name" value="LDcluster4"/>
</dbReference>
<evidence type="ECO:0000313" key="3">
    <source>
        <dbReference type="EMBL" id="MCA9382965.1"/>
    </source>
</evidence>
<dbReference type="InterPro" id="IPR052341">
    <property type="entry name" value="LOG_family_nucleotidases"/>
</dbReference>
<dbReference type="SUPFAM" id="SSF53335">
    <property type="entry name" value="S-adenosyl-L-methionine-dependent methyltransferases"/>
    <property type="match status" value="1"/>
</dbReference>
<dbReference type="AlphaFoldDB" id="A0A955RJ31"/>
<accession>A0A955RJ31</accession>
<dbReference type="GO" id="GO:0032259">
    <property type="term" value="P:methylation"/>
    <property type="evidence" value="ECO:0007669"/>
    <property type="project" value="UniProtKB-KW"/>
</dbReference>
<keyword evidence="3" id="KW-0808">Transferase</keyword>
<feature type="region of interest" description="Disordered" evidence="1">
    <location>
        <begin position="1"/>
        <end position="22"/>
    </location>
</feature>
<name>A0A955RJ31_9BACT</name>